<proteinExistence type="predicted"/>
<dbReference type="EMBL" id="JASNQZ010000008">
    <property type="protein sequence ID" value="KAL0954001.1"/>
    <property type="molecule type" value="Genomic_DNA"/>
</dbReference>
<dbReference type="InterPro" id="IPR011333">
    <property type="entry name" value="SKP1/BTB/POZ_sf"/>
</dbReference>
<dbReference type="Gene3D" id="3.30.710.10">
    <property type="entry name" value="Potassium Channel Kv1.1, Chain A"/>
    <property type="match status" value="1"/>
</dbReference>
<accession>A0ABR3JE52</accession>
<comment type="caution">
    <text evidence="2">The sequence shown here is derived from an EMBL/GenBank/DDBJ whole genome shotgun (WGS) entry which is preliminary data.</text>
</comment>
<reference evidence="3" key="1">
    <citation type="submission" date="2024-06" db="EMBL/GenBank/DDBJ databases">
        <title>Multi-omics analyses provide insights into the biosynthesis of the anticancer antibiotic pleurotin in Hohenbuehelia grisea.</title>
        <authorList>
            <person name="Weaver J.A."/>
            <person name="Alberti F."/>
        </authorList>
    </citation>
    <scope>NUCLEOTIDE SEQUENCE [LARGE SCALE GENOMIC DNA]</scope>
    <source>
        <strain evidence="3">T-177</strain>
    </source>
</reference>
<keyword evidence="3" id="KW-1185">Reference proteome</keyword>
<evidence type="ECO:0000313" key="2">
    <source>
        <dbReference type="EMBL" id="KAL0954001.1"/>
    </source>
</evidence>
<dbReference type="SMART" id="SM00225">
    <property type="entry name" value="BTB"/>
    <property type="match status" value="1"/>
</dbReference>
<name>A0ABR3JE52_9AGAR</name>
<evidence type="ECO:0000313" key="3">
    <source>
        <dbReference type="Proteomes" id="UP001556367"/>
    </source>
</evidence>
<dbReference type="Proteomes" id="UP001556367">
    <property type="component" value="Unassembled WGS sequence"/>
</dbReference>
<feature type="domain" description="BTB" evidence="1">
    <location>
        <begin position="43"/>
        <end position="164"/>
    </location>
</feature>
<gene>
    <name evidence="2" type="ORF">HGRIS_005158</name>
</gene>
<dbReference type="SUPFAM" id="SSF54695">
    <property type="entry name" value="POZ domain"/>
    <property type="match status" value="1"/>
</dbReference>
<dbReference type="InterPro" id="IPR000210">
    <property type="entry name" value="BTB/POZ_dom"/>
</dbReference>
<organism evidence="2 3">
    <name type="scientific">Hohenbuehelia grisea</name>
    <dbReference type="NCBI Taxonomy" id="104357"/>
    <lineage>
        <taxon>Eukaryota</taxon>
        <taxon>Fungi</taxon>
        <taxon>Dikarya</taxon>
        <taxon>Basidiomycota</taxon>
        <taxon>Agaricomycotina</taxon>
        <taxon>Agaricomycetes</taxon>
        <taxon>Agaricomycetidae</taxon>
        <taxon>Agaricales</taxon>
        <taxon>Pleurotineae</taxon>
        <taxon>Pleurotaceae</taxon>
        <taxon>Hohenbuehelia</taxon>
    </lineage>
</organism>
<evidence type="ECO:0000259" key="1">
    <source>
        <dbReference type="SMART" id="SM00225"/>
    </source>
</evidence>
<protein>
    <recommendedName>
        <fullName evidence="1">BTB domain-containing protein</fullName>
    </recommendedName>
</protein>
<sequence>MPEYINTLSIIRMLVSPQDDQLNMTTAPCSIPYAKAPFDHEQADIILRSSGPEGQIDFRFFKSLLALSSQVFSSMFSLPQASPSTSGVSANDEERDGLPIVLMAEDASVLAGLLKFCYPRSYPTNPLEQQFNSCQELLKVAQAAHKFDMPDVQCAIRDIMITSRFLNENPVGLFAVAVQYCLEAEAKVAAKGTLRLSPQGRGYIDELELITAGTLHRLMDYHVRCADAASKVADLNNLIWVTQETYTWFECEDCKAMLNCGPCVTISHGRRKWVVSKWWAEFMSERAAAVKDRPHGSTVTDISVLDEALGKASFCKSCRTRAFPEMREFCALFAAEIERAIDQVPFDLLV</sequence>
<dbReference type="Pfam" id="PF00651">
    <property type="entry name" value="BTB"/>
    <property type="match status" value="1"/>
</dbReference>